<organism evidence="4 5">
    <name type="scientific">Helicovermis profundi</name>
    <dbReference type="NCBI Taxonomy" id="3065157"/>
    <lineage>
        <taxon>Bacteria</taxon>
        <taxon>Bacillati</taxon>
        <taxon>Bacillota</taxon>
        <taxon>Clostridia</taxon>
        <taxon>Helicovermis</taxon>
    </lineage>
</organism>
<dbReference type="GO" id="GO:0005829">
    <property type="term" value="C:cytosol"/>
    <property type="evidence" value="ECO:0007669"/>
    <property type="project" value="TreeGrafter"/>
</dbReference>
<dbReference type="InterPro" id="IPR023799">
    <property type="entry name" value="RbfA_dom_sf"/>
</dbReference>
<dbReference type="Gene3D" id="3.30.300.20">
    <property type="match status" value="1"/>
</dbReference>
<evidence type="ECO:0000313" key="5">
    <source>
        <dbReference type="Proteomes" id="UP001321786"/>
    </source>
</evidence>
<sequence length="128" mass="14704">MGLDRSKRISEEIKKIVSKIIMNGLKDPRISKLTSITHVEVTRDLRFANIFISVYDPNVEDDNTIEGLNSAKGYIRKEIGKELKLHYTPEPIFKKDDSIQNGMHINDILSKLSNSNEDKNKDDDEDEK</sequence>
<evidence type="ECO:0000256" key="1">
    <source>
        <dbReference type="ARBA" id="ARBA00022517"/>
    </source>
</evidence>
<keyword evidence="5" id="KW-1185">Reference proteome</keyword>
<comment type="similarity">
    <text evidence="2">Belongs to the RbfA family.</text>
</comment>
<dbReference type="EMBL" id="AP028654">
    <property type="protein sequence ID" value="BEP29329.1"/>
    <property type="molecule type" value="Genomic_DNA"/>
</dbReference>
<dbReference type="Pfam" id="PF02033">
    <property type="entry name" value="RBFA"/>
    <property type="match status" value="1"/>
</dbReference>
<feature type="region of interest" description="Disordered" evidence="3">
    <location>
        <begin position="108"/>
        <end position="128"/>
    </location>
</feature>
<gene>
    <name evidence="2 4" type="primary">rbfA</name>
    <name evidence="4" type="ORF">HLPR_16600</name>
</gene>
<dbReference type="RefSeq" id="WP_338534971.1">
    <property type="nucleotide sequence ID" value="NZ_AP028654.1"/>
</dbReference>
<keyword evidence="2" id="KW-0963">Cytoplasm</keyword>
<dbReference type="HAMAP" id="MF_00003">
    <property type="entry name" value="RbfA"/>
    <property type="match status" value="1"/>
</dbReference>
<proteinExistence type="inferred from homology"/>
<comment type="subunit">
    <text evidence="2">Monomer. Binds 30S ribosomal subunits, but not 50S ribosomal subunits or 70S ribosomes.</text>
</comment>
<protein>
    <recommendedName>
        <fullName evidence="2">Ribosome-binding factor A</fullName>
    </recommendedName>
</protein>
<accession>A0AAU9EDA0</accession>
<keyword evidence="1 2" id="KW-0690">Ribosome biogenesis</keyword>
<dbReference type="KEGG" id="hprf:HLPR_16600"/>
<comment type="subcellular location">
    <subcellularLocation>
        <location evidence="2">Cytoplasm</location>
    </subcellularLocation>
</comment>
<comment type="function">
    <text evidence="2">One of several proteins that assist in the late maturation steps of the functional core of the 30S ribosomal subunit. Associates with free 30S ribosomal subunits (but not with 30S subunits that are part of 70S ribosomes or polysomes). Required for efficient processing of 16S rRNA. May interact with the 5'-terminal helix region of 16S rRNA.</text>
</comment>
<name>A0AAU9EDA0_9FIRM</name>
<evidence type="ECO:0000256" key="3">
    <source>
        <dbReference type="SAM" id="MobiDB-lite"/>
    </source>
</evidence>
<dbReference type="AlphaFoldDB" id="A0AAU9EDA0"/>
<dbReference type="GO" id="GO:0030490">
    <property type="term" value="P:maturation of SSU-rRNA"/>
    <property type="evidence" value="ECO:0007669"/>
    <property type="project" value="UniProtKB-UniRule"/>
</dbReference>
<evidence type="ECO:0000256" key="2">
    <source>
        <dbReference type="HAMAP-Rule" id="MF_00003"/>
    </source>
</evidence>
<dbReference type="SUPFAM" id="SSF89919">
    <property type="entry name" value="Ribosome-binding factor A, RbfA"/>
    <property type="match status" value="1"/>
</dbReference>
<dbReference type="PANTHER" id="PTHR33515:SF1">
    <property type="entry name" value="RIBOSOME-BINDING FACTOR A, CHLOROPLASTIC-RELATED"/>
    <property type="match status" value="1"/>
</dbReference>
<reference evidence="4 5" key="1">
    <citation type="submission" date="2023-08" db="EMBL/GenBank/DDBJ databases">
        <title>Helicovermis profunda gen. nov., sp. nov., a novel mesophilic, fermentative bacterium within the Bacillota from a deep-sea hydrothermal vent chimney.</title>
        <authorList>
            <person name="Miyazaki U."/>
            <person name="Mizutani D."/>
            <person name="Hashimoto Y."/>
            <person name="Tame A."/>
            <person name="Sawayama S."/>
            <person name="Miyazaki J."/>
            <person name="Takai K."/>
            <person name="Nakagawa S."/>
        </authorList>
    </citation>
    <scope>NUCLEOTIDE SEQUENCE [LARGE SCALE GENOMIC DNA]</scope>
    <source>
        <strain evidence="4 5">S502</strain>
    </source>
</reference>
<dbReference type="InterPro" id="IPR015946">
    <property type="entry name" value="KH_dom-like_a/b"/>
</dbReference>
<dbReference type="Proteomes" id="UP001321786">
    <property type="component" value="Chromosome"/>
</dbReference>
<dbReference type="GO" id="GO:0043024">
    <property type="term" value="F:ribosomal small subunit binding"/>
    <property type="evidence" value="ECO:0007669"/>
    <property type="project" value="TreeGrafter"/>
</dbReference>
<dbReference type="NCBIfam" id="TIGR00082">
    <property type="entry name" value="rbfA"/>
    <property type="match status" value="1"/>
</dbReference>
<evidence type="ECO:0000313" key="4">
    <source>
        <dbReference type="EMBL" id="BEP29329.1"/>
    </source>
</evidence>
<dbReference type="InterPro" id="IPR000238">
    <property type="entry name" value="RbfA"/>
</dbReference>
<dbReference type="PANTHER" id="PTHR33515">
    <property type="entry name" value="RIBOSOME-BINDING FACTOR A, CHLOROPLASTIC-RELATED"/>
    <property type="match status" value="1"/>
</dbReference>